<accession>A0ABN4CCP1</accession>
<organism evidence="3 4">
    <name type="scientific">Corynebacterium casei LMG S-19264</name>
    <dbReference type="NCBI Taxonomy" id="1285583"/>
    <lineage>
        <taxon>Bacteria</taxon>
        <taxon>Bacillati</taxon>
        <taxon>Actinomycetota</taxon>
        <taxon>Actinomycetes</taxon>
        <taxon>Mycobacteriales</taxon>
        <taxon>Corynebacteriaceae</taxon>
        <taxon>Corynebacterium</taxon>
    </lineage>
</organism>
<dbReference type="CDD" id="cd00085">
    <property type="entry name" value="HNHc"/>
    <property type="match status" value="1"/>
</dbReference>
<evidence type="ECO:0000313" key="3">
    <source>
        <dbReference type="EMBL" id="AHI20100.1"/>
    </source>
</evidence>
<dbReference type="Gene3D" id="1.10.30.50">
    <property type="match status" value="1"/>
</dbReference>
<dbReference type="EMBL" id="CP004350">
    <property type="protein sequence ID" value="AHI20100.1"/>
    <property type="molecule type" value="Genomic_DNA"/>
</dbReference>
<dbReference type="InterPro" id="IPR002711">
    <property type="entry name" value="HNH"/>
</dbReference>
<evidence type="ECO:0000313" key="4">
    <source>
        <dbReference type="Proteomes" id="UP000019226"/>
    </source>
</evidence>
<dbReference type="RefSeq" id="WP_025387583.1">
    <property type="nucleotide sequence ID" value="NZ_CP004350.1"/>
</dbReference>
<gene>
    <name evidence="3" type="ORF">CCASEI_07645</name>
</gene>
<keyword evidence="4" id="KW-1185">Reference proteome</keyword>
<sequence>MNTLKALEYLSRNGVALLREIIEVDKFHLAGLGIPLDRARGYVRAAEGFLGHADSPRLQQKTVEQAVRMEHSIDHLAKINRHARKLKTRGAAWRLRAELVAMPGSYEEVNRAGLERVQSINGASSRTPGIRISRAKDGMRTMTITDEQRRLTDFEKTLDAVIKDHNIDGERRQSLLKGLWTLLESGGGTLTPAYQTVIAIGLKDSMKILRGEGDDVVIGLSDGTTMTGAELVSAAIAGELGSNTMAGLFHPTAGPVNLYEARFASYKQRILAKAENLVCPWPGCNVPADRCQVHHIHAHSDGGQTEPSNLTTLCAYHNGVNDDDPRRRRKKRRKKPNGPRPRGRVDRHRGKVRYRSPSGKLIDNDHTNIRLGAVNLI</sequence>
<reference evidence="4" key="1">
    <citation type="submission" date="2013-02" db="EMBL/GenBank/DDBJ databases">
        <title>The complete genome sequence of Corynebacterium casei LMG S-19264 (=DSM 44701).</title>
        <authorList>
            <person name="Ruckert C."/>
            <person name="Albersmeier A."/>
            <person name="Kalinowski J."/>
        </authorList>
    </citation>
    <scope>NUCLEOTIDE SEQUENCE [LARGE SCALE GENOMIC DNA]</scope>
    <source>
        <strain evidence="4">LMG S-19264</strain>
    </source>
</reference>
<feature type="compositionally biased region" description="Basic residues" evidence="1">
    <location>
        <begin position="327"/>
        <end position="354"/>
    </location>
</feature>
<dbReference type="Pfam" id="PF01844">
    <property type="entry name" value="HNH"/>
    <property type="match status" value="1"/>
</dbReference>
<feature type="domain" description="HNH nuclease" evidence="2">
    <location>
        <begin position="266"/>
        <end position="319"/>
    </location>
</feature>
<dbReference type="GeneID" id="82877674"/>
<evidence type="ECO:0000259" key="2">
    <source>
        <dbReference type="SMART" id="SM00507"/>
    </source>
</evidence>
<dbReference type="SMART" id="SM00507">
    <property type="entry name" value="HNHc"/>
    <property type="match status" value="1"/>
</dbReference>
<protein>
    <recommendedName>
        <fullName evidence="2">HNH nuclease domain-containing protein</fullName>
    </recommendedName>
</protein>
<feature type="region of interest" description="Disordered" evidence="1">
    <location>
        <begin position="317"/>
        <end position="360"/>
    </location>
</feature>
<name>A0ABN4CCP1_9CORY</name>
<dbReference type="InterPro" id="IPR003615">
    <property type="entry name" value="HNH_nuc"/>
</dbReference>
<dbReference type="Proteomes" id="UP000019226">
    <property type="component" value="Chromosome"/>
</dbReference>
<evidence type="ECO:0000256" key="1">
    <source>
        <dbReference type="SAM" id="MobiDB-lite"/>
    </source>
</evidence>
<proteinExistence type="predicted"/>